<accession>A0A895YI05</accession>
<evidence type="ECO:0000313" key="2">
    <source>
        <dbReference type="EMBL" id="QSB14196.1"/>
    </source>
</evidence>
<evidence type="ECO:0008006" key="4">
    <source>
        <dbReference type="Google" id="ProtNLM"/>
    </source>
</evidence>
<feature type="signal peptide" evidence="1">
    <location>
        <begin position="1"/>
        <end position="38"/>
    </location>
</feature>
<dbReference type="EMBL" id="CP070499">
    <property type="protein sequence ID" value="QSB14196.1"/>
    <property type="molecule type" value="Genomic_DNA"/>
</dbReference>
<evidence type="ECO:0000256" key="1">
    <source>
        <dbReference type="SAM" id="SignalP"/>
    </source>
</evidence>
<dbReference type="Gene3D" id="2.60.40.3860">
    <property type="match status" value="1"/>
</dbReference>
<proteinExistence type="predicted"/>
<protein>
    <recommendedName>
        <fullName evidence="4">DUF1707 domain-containing protein</fullName>
    </recommendedName>
</protein>
<keyword evidence="1" id="KW-0732">Signal</keyword>
<organism evidence="2 3">
    <name type="scientific">Natronosporangium hydrolyticum</name>
    <dbReference type="NCBI Taxonomy" id="2811111"/>
    <lineage>
        <taxon>Bacteria</taxon>
        <taxon>Bacillati</taxon>
        <taxon>Actinomycetota</taxon>
        <taxon>Actinomycetes</taxon>
        <taxon>Micromonosporales</taxon>
        <taxon>Micromonosporaceae</taxon>
        <taxon>Natronosporangium</taxon>
    </lineage>
</organism>
<dbReference type="Proteomes" id="UP000662857">
    <property type="component" value="Chromosome"/>
</dbReference>
<keyword evidence="3" id="KW-1185">Reference proteome</keyword>
<gene>
    <name evidence="2" type="ORF">JQS43_22190</name>
</gene>
<dbReference type="KEGG" id="nhy:JQS43_22190"/>
<sequence>MARSLSGSDRIRNACKFLGTVLAATLAITIVAPSPASAETPQIGLDQSDRQQLHDFFAQYGVDPGTADTLIESLEAGEAWDSLTGASPVSTEIQRQENQVVDISTYEDGSIAVSVVPDLHPEVSATSGHATPQSVSGCTLRSTPSIDYYDQCLARVDLGVIMMGFYMDFQRVYLQGAQITRYWGHHHRVIGGALSSHRLEQWSPTQVRYSADVSLAFEGFPVGWTAWMQANVSMTHAWTTNN</sequence>
<reference evidence="2" key="1">
    <citation type="submission" date="2021-02" db="EMBL/GenBank/DDBJ databases">
        <title>Natrosporangium hydrolyticum gen. nov., sp. nov, a haloalkaliphilic actinobacterium from a soda solonchak soil.</title>
        <authorList>
            <person name="Sorokin D.Y."/>
            <person name="Khijniak T.V."/>
            <person name="Zakharycheva A.P."/>
            <person name="Boueva O.V."/>
            <person name="Ariskina E.V."/>
            <person name="Hahnke R.L."/>
            <person name="Bunk B."/>
            <person name="Sproer C."/>
            <person name="Schumann P."/>
            <person name="Evtushenko L.I."/>
            <person name="Kublanov I.V."/>
        </authorList>
    </citation>
    <scope>NUCLEOTIDE SEQUENCE</scope>
    <source>
        <strain evidence="2">DSM 106523</strain>
    </source>
</reference>
<dbReference type="RefSeq" id="WP_239676315.1">
    <property type="nucleotide sequence ID" value="NZ_CP070499.1"/>
</dbReference>
<dbReference type="AlphaFoldDB" id="A0A895YI05"/>
<feature type="chain" id="PRO_5034509989" description="DUF1707 domain-containing protein" evidence="1">
    <location>
        <begin position="39"/>
        <end position="242"/>
    </location>
</feature>
<name>A0A895YI05_9ACTN</name>
<evidence type="ECO:0000313" key="3">
    <source>
        <dbReference type="Proteomes" id="UP000662857"/>
    </source>
</evidence>